<sequence length="213" mass="23464">MGQRDSFIVVATPSHRPGKIKGEVRSPLHHLFLLLASASPGSKYDLNFLEMAEAILTPFFEARRLSKGKMDLVKDLLEILPTDNIEFCGALWTILAKFATAAINLRDETAVTSLIHDTRPLGGEYRSVARILEVGISLSPREPLEGWKDLFQAMVISATTDSGHGGRAIVVVEPIAKTLTSKWQPDNECCDNKAEYCQILVAQASYIQRTGKP</sequence>
<evidence type="ECO:0000313" key="2">
    <source>
        <dbReference type="Proteomes" id="UP000322873"/>
    </source>
</evidence>
<comment type="caution">
    <text evidence="1">The sequence shown here is derived from an EMBL/GenBank/DDBJ whole genome shotgun (WGS) entry which is preliminary data.</text>
</comment>
<reference evidence="1 2" key="1">
    <citation type="submission" date="2019-06" db="EMBL/GenBank/DDBJ databases">
        <title>Genome Sequence of the Brown Rot Fungal Pathogen Monilinia fructicola.</title>
        <authorList>
            <person name="De Miccolis Angelini R.M."/>
            <person name="Landi L."/>
            <person name="Abate D."/>
            <person name="Pollastro S."/>
            <person name="Romanazzi G."/>
            <person name="Faretra F."/>
        </authorList>
    </citation>
    <scope>NUCLEOTIDE SEQUENCE [LARGE SCALE GENOMIC DNA]</scope>
    <source>
        <strain evidence="1 2">Mfrc123</strain>
    </source>
</reference>
<protein>
    <submittedName>
        <fullName evidence="1">Uncharacterized protein</fullName>
    </submittedName>
</protein>
<evidence type="ECO:0000313" key="1">
    <source>
        <dbReference type="EMBL" id="KAA8576178.1"/>
    </source>
</evidence>
<keyword evidence="2" id="KW-1185">Reference proteome</keyword>
<organism evidence="1 2">
    <name type="scientific">Monilinia fructicola</name>
    <name type="common">Brown rot fungus</name>
    <name type="synonym">Ciboria fructicola</name>
    <dbReference type="NCBI Taxonomy" id="38448"/>
    <lineage>
        <taxon>Eukaryota</taxon>
        <taxon>Fungi</taxon>
        <taxon>Dikarya</taxon>
        <taxon>Ascomycota</taxon>
        <taxon>Pezizomycotina</taxon>
        <taxon>Leotiomycetes</taxon>
        <taxon>Helotiales</taxon>
        <taxon>Sclerotiniaceae</taxon>
        <taxon>Monilinia</taxon>
    </lineage>
</organism>
<dbReference type="EMBL" id="VICG01000001">
    <property type="protein sequence ID" value="KAA8576178.1"/>
    <property type="molecule type" value="Genomic_DNA"/>
</dbReference>
<dbReference type="Proteomes" id="UP000322873">
    <property type="component" value="Unassembled WGS sequence"/>
</dbReference>
<name>A0A5M9K309_MONFR</name>
<proteinExistence type="predicted"/>
<dbReference type="AlphaFoldDB" id="A0A5M9K309"/>
<gene>
    <name evidence="1" type="ORF">EYC84_006333</name>
</gene>
<dbReference type="VEuPathDB" id="FungiDB:MFRU_009g01140"/>
<accession>A0A5M9K309</accession>